<dbReference type="InParanoid" id="A0A1X2HGB0"/>
<sequence>LLPVRLHKARLVRLPALRITVFLFTFTPAPFVPNSHDIYCAYTSPFISSDSDPHRLSFKLLHIENVNYIRLGNATIFLLSSAVSTPILSRSRAPRPFNPSRNLVAFWLRSPIVQFSFSILLSIRHDDDCYANPHQFHYPLSPLSTL</sequence>
<feature type="non-terminal residue" evidence="1">
    <location>
        <position position="1"/>
    </location>
</feature>
<comment type="caution">
    <text evidence="1">The sequence shown here is derived from an EMBL/GenBank/DDBJ whole genome shotgun (WGS) entry which is preliminary data.</text>
</comment>
<protein>
    <submittedName>
        <fullName evidence="1">Uncharacterized protein</fullName>
    </submittedName>
</protein>
<organism evidence="1 2">
    <name type="scientific">Syncephalastrum racemosum</name>
    <name type="common">Filamentous fungus</name>
    <dbReference type="NCBI Taxonomy" id="13706"/>
    <lineage>
        <taxon>Eukaryota</taxon>
        <taxon>Fungi</taxon>
        <taxon>Fungi incertae sedis</taxon>
        <taxon>Mucoromycota</taxon>
        <taxon>Mucoromycotina</taxon>
        <taxon>Mucoromycetes</taxon>
        <taxon>Mucorales</taxon>
        <taxon>Syncephalastraceae</taxon>
        <taxon>Syncephalastrum</taxon>
    </lineage>
</organism>
<name>A0A1X2HGB0_SYNRA</name>
<keyword evidence="2" id="KW-1185">Reference proteome</keyword>
<dbReference type="EMBL" id="MCGN01000004">
    <property type="protein sequence ID" value="ORY97984.1"/>
    <property type="molecule type" value="Genomic_DNA"/>
</dbReference>
<dbReference type="Proteomes" id="UP000242180">
    <property type="component" value="Unassembled WGS sequence"/>
</dbReference>
<evidence type="ECO:0000313" key="1">
    <source>
        <dbReference type="EMBL" id="ORY97984.1"/>
    </source>
</evidence>
<dbReference type="AlphaFoldDB" id="A0A1X2HGB0"/>
<reference evidence="1 2" key="1">
    <citation type="submission" date="2016-07" db="EMBL/GenBank/DDBJ databases">
        <title>Pervasive Adenine N6-methylation of Active Genes in Fungi.</title>
        <authorList>
            <consortium name="DOE Joint Genome Institute"/>
            <person name="Mondo S.J."/>
            <person name="Dannebaum R.O."/>
            <person name="Kuo R.C."/>
            <person name="Labutti K."/>
            <person name="Haridas S."/>
            <person name="Kuo A."/>
            <person name="Salamov A."/>
            <person name="Ahrendt S.R."/>
            <person name="Lipzen A."/>
            <person name="Sullivan W."/>
            <person name="Andreopoulos W.B."/>
            <person name="Clum A."/>
            <person name="Lindquist E."/>
            <person name="Daum C."/>
            <person name="Ramamoorthy G.K."/>
            <person name="Gryganskyi A."/>
            <person name="Culley D."/>
            <person name="Magnuson J.K."/>
            <person name="James T.Y."/>
            <person name="O'Malley M.A."/>
            <person name="Stajich J.E."/>
            <person name="Spatafora J.W."/>
            <person name="Visel A."/>
            <person name="Grigoriev I.V."/>
        </authorList>
    </citation>
    <scope>NUCLEOTIDE SEQUENCE [LARGE SCALE GENOMIC DNA]</scope>
    <source>
        <strain evidence="1 2">NRRL 2496</strain>
    </source>
</reference>
<proteinExistence type="predicted"/>
<gene>
    <name evidence="1" type="ORF">BCR43DRAFT_490683</name>
</gene>
<accession>A0A1X2HGB0</accession>
<evidence type="ECO:0000313" key="2">
    <source>
        <dbReference type="Proteomes" id="UP000242180"/>
    </source>
</evidence>